<dbReference type="Proteomes" id="UP000050761">
    <property type="component" value="Unassembled WGS sequence"/>
</dbReference>
<name>A0A183GAA7_HELPZ</name>
<proteinExistence type="predicted"/>
<evidence type="ECO:0000313" key="1">
    <source>
        <dbReference type="Proteomes" id="UP000050761"/>
    </source>
</evidence>
<evidence type="ECO:0000313" key="2">
    <source>
        <dbReference type="WBParaSite" id="HPBE_0001893501-mRNA-1"/>
    </source>
</evidence>
<dbReference type="WBParaSite" id="HPBE_0001893501-mRNA-1">
    <property type="protein sequence ID" value="HPBE_0001893501-mRNA-1"/>
    <property type="gene ID" value="HPBE_0001893501"/>
</dbReference>
<organism evidence="1 2">
    <name type="scientific">Heligmosomoides polygyrus</name>
    <name type="common">Parasitic roundworm</name>
    <dbReference type="NCBI Taxonomy" id="6339"/>
    <lineage>
        <taxon>Eukaryota</taxon>
        <taxon>Metazoa</taxon>
        <taxon>Ecdysozoa</taxon>
        <taxon>Nematoda</taxon>
        <taxon>Chromadorea</taxon>
        <taxon>Rhabditida</taxon>
        <taxon>Rhabditina</taxon>
        <taxon>Rhabditomorpha</taxon>
        <taxon>Strongyloidea</taxon>
        <taxon>Heligmosomidae</taxon>
        <taxon>Heligmosomoides</taxon>
    </lineage>
</organism>
<accession>A0A183GAA7</accession>
<reference evidence="2" key="1">
    <citation type="submission" date="2019-09" db="UniProtKB">
        <authorList>
            <consortium name="WormBaseParasite"/>
        </authorList>
    </citation>
    <scope>IDENTIFICATION</scope>
</reference>
<keyword evidence="1" id="KW-1185">Reference proteome</keyword>
<protein>
    <submittedName>
        <fullName evidence="2">ADF-H domain-containing protein</fullName>
    </submittedName>
</protein>
<sequence>LSADGRMVMHLLTLRCGPPLDKESSREEIKLAERTASVLKKFEARQLEVDEDEQLGVVEEEEEDWIRKMN</sequence>
<dbReference type="AlphaFoldDB" id="A0A183GAA7"/>